<keyword evidence="4 5" id="KW-0472">Membrane</keyword>
<proteinExistence type="inferred from homology"/>
<feature type="transmembrane region" description="Helical" evidence="5">
    <location>
        <begin position="212"/>
        <end position="234"/>
    </location>
</feature>
<feature type="transmembrane region" description="Helical" evidence="5">
    <location>
        <begin position="151"/>
        <end position="170"/>
    </location>
</feature>
<feature type="transmembrane region" description="Helical" evidence="5">
    <location>
        <begin position="79"/>
        <end position="99"/>
    </location>
</feature>
<comment type="similarity">
    <text evidence="5">Belongs to the BI1 family.</text>
</comment>
<comment type="subcellular location">
    <subcellularLocation>
        <location evidence="1">Membrane</location>
        <topology evidence="1">Multi-pass membrane protein</topology>
    </subcellularLocation>
</comment>
<dbReference type="Pfam" id="PF01027">
    <property type="entry name" value="Bax1-I"/>
    <property type="match status" value="1"/>
</dbReference>
<dbReference type="Proteomes" id="UP001623330">
    <property type="component" value="Unassembled WGS sequence"/>
</dbReference>
<organism evidence="6 7">
    <name type="scientific">Nakaseomyces bracarensis</name>
    <dbReference type="NCBI Taxonomy" id="273131"/>
    <lineage>
        <taxon>Eukaryota</taxon>
        <taxon>Fungi</taxon>
        <taxon>Dikarya</taxon>
        <taxon>Ascomycota</taxon>
        <taxon>Saccharomycotina</taxon>
        <taxon>Saccharomycetes</taxon>
        <taxon>Saccharomycetales</taxon>
        <taxon>Saccharomycetaceae</taxon>
        <taxon>Nakaseomyces</taxon>
    </lineage>
</organism>
<comment type="caution">
    <text evidence="6">The sequence shown here is derived from an EMBL/GenBank/DDBJ whole genome shotgun (WGS) entry which is preliminary data.</text>
</comment>
<feature type="transmembrane region" description="Helical" evidence="5">
    <location>
        <begin position="46"/>
        <end position="67"/>
    </location>
</feature>
<evidence type="ECO:0000256" key="3">
    <source>
        <dbReference type="ARBA" id="ARBA00022989"/>
    </source>
</evidence>
<name>A0ABR4NWM0_9SACH</name>
<keyword evidence="7" id="KW-1185">Reference proteome</keyword>
<keyword evidence="2 5" id="KW-0812">Transmembrane</keyword>
<evidence type="ECO:0000256" key="5">
    <source>
        <dbReference type="RuleBase" id="RU004379"/>
    </source>
</evidence>
<dbReference type="InterPro" id="IPR006214">
    <property type="entry name" value="Bax_inhibitor_1-related"/>
</dbReference>
<feature type="transmembrane region" description="Helical" evidence="5">
    <location>
        <begin position="182"/>
        <end position="206"/>
    </location>
</feature>
<gene>
    <name evidence="6" type="ORF">RNJ44_05053</name>
</gene>
<evidence type="ECO:0000313" key="7">
    <source>
        <dbReference type="Proteomes" id="UP001623330"/>
    </source>
</evidence>
<sequence>MNSYTEPDAPPPYQVTDPYNIPDDFKWSTNVTSCEPLIRQWFLHKVYTILSTQLLATLAFGVVMSKWEPLSTFAMANMWVFYVALVGSLGSCIWLSCGFREEEYFPEEHEGDKPWYYLSKRAQYGMLGFFTLCEAYTISLVCLLYDPQTVLSAIVITTCVVGGISLLALSEKMKWVVESASSIYFWLNWGLLLLIGVGIASLFFGISSGTDLLISIAGAVIFTLYLLIDTQMIFRKVRPDEEIKCAMVLYLDIINLFLNILRIMARRNDD</sequence>
<evidence type="ECO:0000313" key="6">
    <source>
        <dbReference type="EMBL" id="KAL3233137.1"/>
    </source>
</evidence>
<dbReference type="PANTHER" id="PTHR23291">
    <property type="entry name" value="BAX INHIBITOR-RELATED"/>
    <property type="match status" value="1"/>
</dbReference>
<evidence type="ECO:0000256" key="4">
    <source>
        <dbReference type="ARBA" id="ARBA00023136"/>
    </source>
</evidence>
<feature type="transmembrane region" description="Helical" evidence="5">
    <location>
        <begin position="124"/>
        <end position="145"/>
    </location>
</feature>
<evidence type="ECO:0000256" key="2">
    <source>
        <dbReference type="ARBA" id="ARBA00022692"/>
    </source>
</evidence>
<dbReference type="EMBL" id="JBEVYD010000005">
    <property type="protein sequence ID" value="KAL3233137.1"/>
    <property type="molecule type" value="Genomic_DNA"/>
</dbReference>
<reference evidence="6 7" key="1">
    <citation type="submission" date="2024-05" db="EMBL/GenBank/DDBJ databases">
        <title>Long read based assembly of the Candida bracarensis genome reveals expanded adhesin content.</title>
        <authorList>
            <person name="Marcet-Houben M."/>
            <person name="Ksiezopolska E."/>
            <person name="Gabaldon T."/>
        </authorList>
    </citation>
    <scope>NUCLEOTIDE SEQUENCE [LARGE SCALE GENOMIC DNA]</scope>
    <source>
        <strain evidence="6 7">CBM6</strain>
    </source>
</reference>
<protein>
    <submittedName>
        <fullName evidence="6">Uncharacterized protein</fullName>
    </submittedName>
</protein>
<evidence type="ECO:0000256" key="1">
    <source>
        <dbReference type="ARBA" id="ARBA00004141"/>
    </source>
</evidence>
<dbReference type="PANTHER" id="PTHR23291:SF50">
    <property type="entry name" value="PROTEIN LIFEGUARD 4"/>
    <property type="match status" value="1"/>
</dbReference>
<accession>A0ABR4NWM0</accession>
<keyword evidence="3 5" id="KW-1133">Transmembrane helix</keyword>